<dbReference type="PROSITE" id="PS50267">
    <property type="entry name" value="NA_NEUROTRAN_SYMP_3"/>
    <property type="match status" value="1"/>
</dbReference>
<dbReference type="InterPro" id="IPR037272">
    <property type="entry name" value="SNS_sf"/>
</dbReference>
<dbReference type="PROSITE" id="PS00610">
    <property type="entry name" value="NA_NEUROTRAN_SYMP_1"/>
    <property type="match status" value="1"/>
</dbReference>
<evidence type="ECO:0000256" key="6">
    <source>
        <dbReference type="RuleBase" id="RU003732"/>
    </source>
</evidence>
<dbReference type="SUPFAM" id="SSF161070">
    <property type="entry name" value="SNF-like"/>
    <property type="match status" value="1"/>
</dbReference>
<dbReference type="Pfam" id="PF00209">
    <property type="entry name" value="SNF"/>
    <property type="match status" value="2"/>
</dbReference>
<dbReference type="CDD" id="cd10334">
    <property type="entry name" value="SLC6sbd_u1"/>
    <property type="match status" value="1"/>
</dbReference>
<dbReference type="GO" id="GO:0015293">
    <property type="term" value="F:symporter activity"/>
    <property type="evidence" value="ECO:0007669"/>
    <property type="project" value="UniProtKB-KW"/>
</dbReference>
<feature type="transmembrane region" description="Helical" evidence="7">
    <location>
        <begin position="140"/>
        <end position="161"/>
    </location>
</feature>
<evidence type="ECO:0000256" key="5">
    <source>
        <dbReference type="ARBA" id="ARBA00023136"/>
    </source>
</evidence>
<keyword evidence="5 7" id="KW-0472">Membrane</keyword>
<evidence type="ECO:0000256" key="7">
    <source>
        <dbReference type="SAM" id="Phobius"/>
    </source>
</evidence>
<keyword evidence="4 7" id="KW-1133">Transmembrane helix</keyword>
<dbReference type="NCBIfam" id="NF037979">
    <property type="entry name" value="Na_transp"/>
    <property type="match status" value="1"/>
</dbReference>
<reference evidence="8 9" key="1">
    <citation type="submission" date="2016-10" db="EMBL/GenBank/DDBJ databases">
        <authorList>
            <person name="de Groot N.N."/>
        </authorList>
    </citation>
    <scope>NUCLEOTIDE SEQUENCE [LARGE SCALE GENOMIC DNA]</scope>
    <source>
        <strain evidence="8 9">WG14</strain>
    </source>
</reference>
<feature type="transmembrane region" description="Helical" evidence="7">
    <location>
        <begin position="386"/>
        <end position="409"/>
    </location>
</feature>
<evidence type="ECO:0000256" key="4">
    <source>
        <dbReference type="ARBA" id="ARBA00022989"/>
    </source>
</evidence>
<dbReference type="Proteomes" id="UP000199322">
    <property type="component" value="Unassembled WGS sequence"/>
</dbReference>
<dbReference type="InterPro" id="IPR000175">
    <property type="entry name" value="Na/ntran_symport"/>
</dbReference>
<keyword evidence="2 6" id="KW-0813">Transport</keyword>
<dbReference type="PANTHER" id="PTHR11616">
    <property type="entry name" value="SODIUM/CHLORIDE DEPENDENT TRANSPORTER"/>
    <property type="match status" value="1"/>
</dbReference>
<dbReference type="STRING" id="28234.SAMN04488588_0038"/>
<evidence type="ECO:0000313" key="9">
    <source>
        <dbReference type="Proteomes" id="UP000199322"/>
    </source>
</evidence>
<feature type="transmembrane region" description="Helical" evidence="7">
    <location>
        <begin position="461"/>
        <end position="484"/>
    </location>
</feature>
<keyword evidence="3 6" id="KW-0812">Transmembrane</keyword>
<feature type="transmembrane region" description="Helical" evidence="7">
    <location>
        <begin position="42"/>
        <end position="63"/>
    </location>
</feature>
<evidence type="ECO:0000256" key="1">
    <source>
        <dbReference type="ARBA" id="ARBA00004141"/>
    </source>
</evidence>
<evidence type="ECO:0000256" key="2">
    <source>
        <dbReference type="ARBA" id="ARBA00022448"/>
    </source>
</evidence>
<evidence type="ECO:0000313" key="8">
    <source>
        <dbReference type="EMBL" id="SDB95955.1"/>
    </source>
</evidence>
<name>A0A1G6HQ23_9BACT</name>
<keyword evidence="9" id="KW-1185">Reference proteome</keyword>
<feature type="transmembrane region" description="Helical" evidence="7">
    <location>
        <begin position="173"/>
        <end position="193"/>
    </location>
</feature>
<sequence length="505" mass="55630">MKRQRWGTRFAFVLAAIGSAAGLGNAWRFPYKAYENGGGAFFIPYFIALFIVGIPLLIAEFAIGQGFQSSAPKSMAKISKKFEFAGWWAVLSAAIITFYYSVIMGWIFNYLLFSLNVSWGNNTGDFFVSFLNRSSGPENVGGIVLPIAIGLALSWLWVYFILRKGTSSVGKTVAWTVPLPTILLVILGIRGMTLEGSASGLEYLFSPNFSQLTSATTWVEAVGQIFFSLSLGFGIMIAYGSYNTKKSDINNNSMIVAFGNSATSFLAAIAVFSILGYMANIQGVQVPDVVNGGIGLAFITYPQAISLLPGGVIVQTIFGLLFFVMLLTLGIDSVFSLVEAVESAFSDKFLITKKKFLITFITIGFLLGLFFSTQGGIFWLDIFDHFVGTYSLLVVGILETIIFGWYVGADNIREYVNSVSEIKIGKWFEYALKYVIPILLIFVFVRGAIEEFKTPYEGYEPWALITGVSIVLLSFVVGIVFTILKPKDKKDYTKKEFLTNLESEE</sequence>
<keyword evidence="6" id="KW-0769">Symport</keyword>
<dbReference type="GO" id="GO:0035725">
    <property type="term" value="P:sodium ion transmembrane transport"/>
    <property type="evidence" value="ECO:0007669"/>
    <property type="project" value="TreeGrafter"/>
</dbReference>
<feature type="transmembrane region" description="Helical" evidence="7">
    <location>
        <begin position="312"/>
        <end position="335"/>
    </location>
</feature>
<accession>A0A1G6HQ23</accession>
<comment type="subcellular location">
    <subcellularLocation>
        <location evidence="1">Membrane</location>
        <topology evidence="1">Multi-pass membrane protein</topology>
    </subcellularLocation>
</comment>
<feature type="transmembrane region" description="Helical" evidence="7">
    <location>
        <begin position="221"/>
        <end position="242"/>
    </location>
</feature>
<dbReference type="AlphaFoldDB" id="A0A1G6HQ23"/>
<evidence type="ECO:0000256" key="3">
    <source>
        <dbReference type="ARBA" id="ARBA00022692"/>
    </source>
</evidence>
<dbReference type="EMBL" id="FMYV01000001">
    <property type="protein sequence ID" value="SDB95955.1"/>
    <property type="molecule type" value="Genomic_DNA"/>
</dbReference>
<dbReference type="GO" id="GO:0005886">
    <property type="term" value="C:plasma membrane"/>
    <property type="evidence" value="ECO:0007669"/>
    <property type="project" value="TreeGrafter"/>
</dbReference>
<feature type="transmembrane region" description="Helical" evidence="7">
    <location>
        <begin position="84"/>
        <end position="108"/>
    </location>
</feature>
<dbReference type="PANTHER" id="PTHR11616:SF240">
    <property type="entry name" value="BLOATED TUBULES, ISOFORM B-RELATED"/>
    <property type="match status" value="1"/>
</dbReference>
<comment type="similarity">
    <text evidence="6">Belongs to the sodium:neurotransmitter symporter (SNF) (TC 2.A.22) family.</text>
</comment>
<feature type="transmembrane region" description="Helical" evidence="7">
    <location>
        <begin position="356"/>
        <end position="380"/>
    </location>
</feature>
<gene>
    <name evidence="8" type="ORF">SAMN04488588_0038</name>
</gene>
<feature type="transmembrane region" description="Helical" evidence="7">
    <location>
        <begin position="254"/>
        <end position="279"/>
    </location>
</feature>
<dbReference type="RefSeq" id="WP_091401676.1">
    <property type="nucleotide sequence ID" value="NZ_FMYV01000001.1"/>
</dbReference>
<proteinExistence type="inferred from homology"/>
<organism evidence="8 9">
    <name type="scientific">Geotoga petraea</name>
    <dbReference type="NCBI Taxonomy" id="28234"/>
    <lineage>
        <taxon>Bacteria</taxon>
        <taxon>Thermotogati</taxon>
        <taxon>Thermotogota</taxon>
        <taxon>Thermotogae</taxon>
        <taxon>Petrotogales</taxon>
        <taxon>Petrotogaceae</taxon>
        <taxon>Geotoga</taxon>
    </lineage>
</organism>
<feature type="transmembrane region" description="Helical" evidence="7">
    <location>
        <begin position="430"/>
        <end position="449"/>
    </location>
</feature>
<protein>
    <recommendedName>
        <fullName evidence="6">Transporter</fullName>
    </recommendedName>
</protein>
<dbReference type="PRINTS" id="PR00176">
    <property type="entry name" value="NANEUSMPORT"/>
</dbReference>